<feature type="domain" description="Saccharopine dehydrogenase NADP binding" evidence="2">
    <location>
        <begin position="7"/>
        <end position="132"/>
    </location>
</feature>
<dbReference type="InterPro" id="IPR051276">
    <property type="entry name" value="Saccharopine_DH-like_oxidrdct"/>
</dbReference>
<dbReference type="EMBL" id="AAWS01000007">
    <property type="protein sequence ID" value="EAY30424.1"/>
    <property type="molecule type" value="Genomic_DNA"/>
</dbReference>
<evidence type="ECO:0000313" key="4">
    <source>
        <dbReference type="Proteomes" id="UP000004095"/>
    </source>
</evidence>
<protein>
    <submittedName>
        <fullName evidence="3">Saccharopine dehydrogenase</fullName>
        <ecNumber evidence="3">1.5.1.7</ecNumber>
    </submittedName>
</protein>
<name>A1ZHF5_MICM2</name>
<comment type="similarity">
    <text evidence="1">Belongs to the saccharopine dehydrogenase family. Enoyl reductase subfamily.</text>
</comment>
<dbReference type="Proteomes" id="UP000004095">
    <property type="component" value="Unassembled WGS sequence"/>
</dbReference>
<dbReference type="GO" id="GO:0009247">
    <property type="term" value="P:glycolipid biosynthetic process"/>
    <property type="evidence" value="ECO:0007669"/>
    <property type="project" value="TreeGrafter"/>
</dbReference>
<dbReference type="GO" id="GO:0004754">
    <property type="term" value="F:saccharopine dehydrogenase (NAD+, L-lysine-forming) activity"/>
    <property type="evidence" value="ECO:0007669"/>
    <property type="project" value="UniProtKB-EC"/>
</dbReference>
<evidence type="ECO:0000256" key="1">
    <source>
        <dbReference type="ARBA" id="ARBA00010591"/>
    </source>
</evidence>
<dbReference type="AlphaFoldDB" id="A1ZHF5"/>
<dbReference type="InterPro" id="IPR036291">
    <property type="entry name" value="NAD(P)-bd_dom_sf"/>
</dbReference>
<dbReference type="RefSeq" id="WP_002695450.1">
    <property type="nucleotide sequence ID" value="NZ_AAWS01000007.1"/>
</dbReference>
<dbReference type="Gene3D" id="3.40.50.720">
    <property type="entry name" value="NAD(P)-binding Rossmann-like Domain"/>
    <property type="match status" value="1"/>
</dbReference>
<proteinExistence type="inferred from homology"/>
<dbReference type="SUPFAM" id="SSF51735">
    <property type="entry name" value="NAD(P)-binding Rossmann-fold domains"/>
    <property type="match status" value="1"/>
</dbReference>
<dbReference type="OrthoDB" id="623995at2"/>
<keyword evidence="4" id="KW-1185">Reference proteome</keyword>
<dbReference type="PANTHER" id="PTHR12286:SF5">
    <property type="entry name" value="SACCHAROPINE DEHYDROGENASE-LIKE OXIDOREDUCTASE"/>
    <property type="match status" value="1"/>
</dbReference>
<accession>A1ZHF5</accession>
<evidence type="ECO:0000313" key="3">
    <source>
        <dbReference type="EMBL" id="EAY30424.1"/>
    </source>
</evidence>
<dbReference type="Pfam" id="PF03435">
    <property type="entry name" value="Sacchrp_dh_NADP"/>
    <property type="match status" value="1"/>
</dbReference>
<comment type="caution">
    <text evidence="3">The sequence shown here is derived from an EMBL/GenBank/DDBJ whole genome shotgun (WGS) entry which is preliminary data.</text>
</comment>
<keyword evidence="3" id="KW-0560">Oxidoreductase</keyword>
<sequence>MHKAYDIVLWGATGFTGQLVAQYLLHQYGTGQALAWAIAGRNESKLKKIRTELGNENIPMIIADSHDRASLEAMVQQTKVVCTTVGPYAKYGDLLVELCVTQGVHYCDLTGEIQWMRRTIDQHHQQAQVNQTKIVHCCGVDSIPSDMGVYFLQKQAQKQWQAYAKEVKLRLTEVSGGVSGGTVASLDNVMEEAKKDPQVQAVLDNPYSLNPVGQQQGNDQLELTETTYDDDFKAWIAPFVMAAINARVVRRSHALNGFPYGEDFRYDEATFTGEGITGWAKAQLTSVVSNALFDPTSFLKKLINPFLPDPGKGPSEKQRENGYYKMVLRGESADGKVLKVLVHGDRDPGYGSTSKMLAESAVCLAKDELPASYGVLTPHTAMGEALLQRLEKNAGVKFSLLED</sequence>
<gene>
    <name evidence="3" type="ORF">M23134_08253</name>
</gene>
<reference evidence="3 4" key="1">
    <citation type="submission" date="2007-01" db="EMBL/GenBank/DDBJ databases">
        <authorList>
            <person name="Haygood M."/>
            <person name="Podell S."/>
            <person name="Anderson C."/>
            <person name="Hopkinson B."/>
            <person name="Roe K."/>
            <person name="Barbeau K."/>
            <person name="Gaasterland T."/>
            <person name="Ferriera S."/>
            <person name="Johnson J."/>
            <person name="Kravitz S."/>
            <person name="Beeson K."/>
            <person name="Sutton G."/>
            <person name="Rogers Y.-H."/>
            <person name="Friedman R."/>
            <person name="Frazier M."/>
            <person name="Venter J.C."/>
        </authorList>
    </citation>
    <scope>NUCLEOTIDE SEQUENCE [LARGE SCALE GENOMIC DNA]</scope>
    <source>
        <strain evidence="3 4">ATCC 23134</strain>
    </source>
</reference>
<dbReference type="GO" id="GO:0005886">
    <property type="term" value="C:plasma membrane"/>
    <property type="evidence" value="ECO:0007669"/>
    <property type="project" value="TreeGrafter"/>
</dbReference>
<dbReference type="FunFam" id="3.40.50.720:FF:000413">
    <property type="entry name" value="Trans-acting enoyl reductase"/>
    <property type="match status" value="1"/>
</dbReference>
<organism evidence="3 4">
    <name type="scientific">Microscilla marina ATCC 23134</name>
    <dbReference type="NCBI Taxonomy" id="313606"/>
    <lineage>
        <taxon>Bacteria</taxon>
        <taxon>Pseudomonadati</taxon>
        <taxon>Bacteroidota</taxon>
        <taxon>Cytophagia</taxon>
        <taxon>Cytophagales</taxon>
        <taxon>Microscillaceae</taxon>
        <taxon>Microscilla</taxon>
    </lineage>
</organism>
<dbReference type="eggNOG" id="COG3268">
    <property type="taxonomic scope" value="Bacteria"/>
</dbReference>
<dbReference type="EC" id="1.5.1.7" evidence="3"/>
<dbReference type="PANTHER" id="PTHR12286">
    <property type="entry name" value="SACCHAROPINE DEHYDROGENASE-LIKE OXIDOREDUCTASE"/>
    <property type="match status" value="1"/>
</dbReference>
<evidence type="ECO:0000259" key="2">
    <source>
        <dbReference type="Pfam" id="PF03435"/>
    </source>
</evidence>
<dbReference type="InterPro" id="IPR005097">
    <property type="entry name" value="Sacchrp_dh_NADP-bd"/>
</dbReference>